<keyword evidence="2" id="KW-0503">Monooxygenase</keyword>
<name>G6EB76_9SPHN</name>
<dbReference type="PATRIC" id="fig|1088721.3.peg.1577"/>
<dbReference type="EMBL" id="AGFM01000019">
    <property type="protein sequence ID" value="EHJ61435.1"/>
    <property type="molecule type" value="Genomic_DNA"/>
</dbReference>
<dbReference type="AlphaFoldDB" id="G6EB76"/>
<organism evidence="5 6">
    <name type="scientific">Novosphingobium pentaromativorans US6-1</name>
    <dbReference type="NCBI Taxonomy" id="1088721"/>
    <lineage>
        <taxon>Bacteria</taxon>
        <taxon>Pseudomonadati</taxon>
        <taxon>Pseudomonadota</taxon>
        <taxon>Alphaproteobacteria</taxon>
        <taxon>Sphingomonadales</taxon>
        <taxon>Sphingomonadaceae</taxon>
        <taxon>Novosphingobium</taxon>
    </lineage>
</organism>
<evidence type="ECO:0000256" key="1">
    <source>
        <dbReference type="ARBA" id="ARBA00023002"/>
    </source>
</evidence>
<evidence type="ECO:0000313" key="6">
    <source>
        <dbReference type="Proteomes" id="UP000004030"/>
    </source>
</evidence>
<evidence type="ECO:0000259" key="4">
    <source>
        <dbReference type="Pfam" id="PF01494"/>
    </source>
</evidence>
<dbReference type="InterPro" id="IPR050493">
    <property type="entry name" value="FAD-dep_Monooxygenase_BioMet"/>
</dbReference>
<dbReference type="PANTHER" id="PTHR13789:SF309">
    <property type="entry name" value="PUTATIVE (AFU_ORTHOLOGUE AFUA_6G14510)-RELATED"/>
    <property type="match status" value="1"/>
</dbReference>
<dbReference type="Pfam" id="PF01494">
    <property type="entry name" value="FAD_binding_3"/>
    <property type="match status" value="1"/>
</dbReference>
<protein>
    <recommendedName>
        <fullName evidence="4">FAD-binding domain-containing protein</fullName>
    </recommendedName>
</protein>
<reference evidence="5 6" key="1">
    <citation type="journal article" date="2012" name="J. Bacteriol.">
        <title>Genome sequence of benzo(a)pyrene-degrading bacterium Novosphingobium pentaromativorans US6-1.</title>
        <authorList>
            <person name="Luo Y.R."/>
            <person name="Kang S.G."/>
            <person name="Kim S.J."/>
            <person name="Kim M.R."/>
            <person name="Li N."/>
            <person name="Lee J.H."/>
            <person name="Kwon K.K."/>
        </authorList>
    </citation>
    <scope>NUCLEOTIDE SEQUENCE [LARGE SCALE GENOMIC DNA]</scope>
    <source>
        <strain evidence="5 6">US6-1</strain>
    </source>
</reference>
<accession>G6EB76</accession>
<keyword evidence="6" id="KW-1185">Reference proteome</keyword>
<dbReference type="GO" id="GO:0071949">
    <property type="term" value="F:FAD binding"/>
    <property type="evidence" value="ECO:0007669"/>
    <property type="project" value="InterPro"/>
</dbReference>
<dbReference type="InterPro" id="IPR036188">
    <property type="entry name" value="FAD/NAD-bd_sf"/>
</dbReference>
<dbReference type="InterPro" id="IPR002938">
    <property type="entry name" value="FAD-bd"/>
</dbReference>
<keyword evidence="1" id="KW-0560">Oxidoreductase</keyword>
<dbReference type="STRING" id="1088721.JI59_12120"/>
<dbReference type="GO" id="GO:0004497">
    <property type="term" value="F:monooxygenase activity"/>
    <property type="evidence" value="ECO:0007669"/>
    <property type="project" value="UniProtKB-KW"/>
</dbReference>
<dbReference type="eggNOG" id="COG0654">
    <property type="taxonomic scope" value="Bacteria"/>
</dbReference>
<dbReference type="NCBIfam" id="NF005313">
    <property type="entry name" value="PRK06847.1"/>
    <property type="match status" value="1"/>
</dbReference>
<comment type="caution">
    <text evidence="5">The sequence shown here is derived from an EMBL/GenBank/DDBJ whole genome shotgun (WGS) entry which is preliminary data.</text>
</comment>
<evidence type="ECO:0000256" key="3">
    <source>
        <dbReference type="SAM" id="MobiDB-lite"/>
    </source>
</evidence>
<proteinExistence type="predicted"/>
<dbReference type="Gene3D" id="3.50.50.60">
    <property type="entry name" value="FAD/NAD(P)-binding domain"/>
    <property type="match status" value="1"/>
</dbReference>
<evidence type="ECO:0000313" key="5">
    <source>
        <dbReference type="EMBL" id="EHJ61435.1"/>
    </source>
</evidence>
<dbReference type="PANTHER" id="PTHR13789">
    <property type="entry name" value="MONOOXYGENASE"/>
    <property type="match status" value="1"/>
</dbReference>
<gene>
    <name evidence="5" type="ORF">NSU_1597</name>
</gene>
<dbReference type="PRINTS" id="PR00420">
    <property type="entry name" value="RNGMNOXGNASE"/>
</dbReference>
<evidence type="ECO:0000256" key="2">
    <source>
        <dbReference type="ARBA" id="ARBA00023033"/>
    </source>
</evidence>
<feature type="region of interest" description="Disordered" evidence="3">
    <location>
        <begin position="353"/>
        <end position="376"/>
    </location>
</feature>
<dbReference type="SUPFAM" id="SSF51905">
    <property type="entry name" value="FAD/NAD(P)-binding domain"/>
    <property type="match status" value="1"/>
</dbReference>
<feature type="domain" description="FAD-binding" evidence="4">
    <location>
        <begin position="10"/>
        <end position="320"/>
    </location>
</feature>
<dbReference type="Proteomes" id="UP000004030">
    <property type="component" value="Unassembled WGS sequence"/>
</dbReference>
<sequence length="376" mass="40357">MAGARVIDSALIVGGGVGGMTAAISLARRGVAVTLVDIDPEWRVYGAGISVTGISLRAFDDLGIYDAVKQRGFIAAGFRMRSVNGDILMDTPPIDNPAPIQQGGGIMRPALHDILSSVVLREGIAVRLGISVDALEQDDDGVDVRFSDGSAGRYDLVVGADGINSGVRKLIFPEAPAPQFTGQGCWRVTAPRPDTADCTEMYFGGEVKLGLNPVSQDEMYLFLLEHLPDNPWFDDAQLVPHVRELMAPFGGHVAAAREALTDPSQVNYRPLEWLLLPDPWYEKRVVLIGDAAHATTPHMASGAGIAAEDGLVLAEEIARHDDVALALRSFMDRRFERARLVVENSVRIGELEMAGESGPGSGTMLGETMGRLQQPY</sequence>